<dbReference type="Proteomes" id="UP001497382">
    <property type="component" value="Unassembled WGS sequence"/>
</dbReference>
<sequence>MDRAFAPLRYPTCCRNDCFRNRRQRSVDRVRKGTNQMS</sequence>
<reference evidence="1 2" key="1">
    <citation type="submission" date="2024-04" db="EMBL/GenBank/DDBJ databases">
        <authorList>
            <person name="Rising A."/>
            <person name="Reimegard J."/>
            <person name="Sonavane S."/>
            <person name="Akerstrom W."/>
            <person name="Nylinder S."/>
            <person name="Hedman E."/>
            <person name="Kallberg Y."/>
        </authorList>
    </citation>
    <scope>NUCLEOTIDE SEQUENCE [LARGE SCALE GENOMIC DNA]</scope>
</reference>
<accession>A0AAV2B4G6</accession>
<dbReference type="AlphaFoldDB" id="A0AAV2B4G6"/>
<protein>
    <submittedName>
        <fullName evidence="1">Uncharacterized protein</fullName>
    </submittedName>
</protein>
<organism evidence="1 2">
    <name type="scientific">Larinioides sclopetarius</name>
    <dbReference type="NCBI Taxonomy" id="280406"/>
    <lineage>
        <taxon>Eukaryota</taxon>
        <taxon>Metazoa</taxon>
        <taxon>Ecdysozoa</taxon>
        <taxon>Arthropoda</taxon>
        <taxon>Chelicerata</taxon>
        <taxon>Arachnida</taxon>
        <taxon>Araneae</taxon>
        <taxon>Araneomorphae</taxon>
        <taxon>Entelegynae</taxon>
        <taxon>Araneoidea</taxon>
        <taxon>Araneidae</taxon>
        <taxon>Larinioides</taxon>
    </lineage>
</organism>
<evidence type="ECO:0000313" key="1">
    <source>
        <dbReference type="EMBL" id="CAL1291022.1"/>
    </source>
</evidence>
<dbReference type="EMBL" id="CAXIEN010000273">
    <property type="protein sequence ID" value="CAL1291022.1"/>
    <property type="molecule type" value="Genomic_DNA"/>
</dbReference>
<name>A0AAV2B4G6_9ARAC</name>
<evidence type="ECO:0000313" key="2">
    <source>
        <dbReference type="Proteomes" id="UP001497382"/>
    </source>
</evidence>
<keyword evidence="2" id="KW-1185">Reference proteome</keyword>
<gene>
    <name evidence="1" type="ORF">LARSCL_LOCUS16843</name>
</gene>
<comment type="caution">
    <text evidence="1">The sequence shown here is derived from an EMBL/GenBank/DDBJ whole genome shotgun (WGS) entry which is preliminary data.</text>
</comment>
<proteinExistence type="predicted"/>